<dbReference type="EMBL" id="NBTY01000100">
    <property type="protein sequence ID" value="OTP73306.1"/>
    <property type="molecule type" value="Genomic_DNA"/>
</dbReference>
<organism evidence="2 3">
    <name type="scientific">Caballeronia sordidicola</name>
    <name type="common">Burkholderia sordidicola</name>
    <dbReference type="NCBI Taxonomy" id="196367"/>
    <lineage>
        <taxon>Bacteria</taxon>
        <taxon>Pseudomonadati</taxon>
        <taxon>Pseudomonadota</taxon>
        <taxon>Betaproteobacteria</taxon>
        <taxon>Burkholderiales</taxon>
        <taxon>Burkholderiaceae</taxon>
        <taxon>Caballeronia</taxon>
    </lineage>
</organism>
<feature type="region of interest" description="Disordered" evidence="1">
    <location>
        <begin position="1"/>
        <end position="43"/>
    </location>
</feature>
<accession>A0A242MPQ8</accession>
<feature type="compositionally biased region" description="Pro residues" evidence="1">
    <location>
        <begin position="1"/>
        <end position="10"/>
    </location>
</feature>
<proteinExistence type="predicted"/>
<comment type="caution">
    <text evidence="2">The sequence shown here is derived from an EMBL/GenBank/DDBJ whole genome shotgun (WGS) entry which is preliminary data.</text>
</comment>
<reference evidence="2 3" key="1">
    <citation type="submission" date="2017-03" db="EMBL/GenBank/DDBJ databases">
        <title>Genome analysis of strain PAMC 26510.</title>
        <authorList>
            <person name="Oh H.-M."/>
            <person name="Yang J.-A."/>
        </authorList>
    </citation>
    <scope>NUCLEOTIDE SEQUENCE [LARGE SCALE GENOMIC DNA]</scope>
    <source>
        <strain evidence="2 3">PAMC 26510</strain>
    </source>
</reference>
<dbReference type="Proteomes" id="UP000194546">
    <property type="component" value="Unassembled WGS sequence"/>
</dbReference>
<evidence type="ECO:0000256" key="1">
    <source>
        <dbReference type="SAM" id="MobiDB-lite"/>
    </source>
</evidence>
<gene>
    <name evidence="2" type="ORF">PAMC26510_18715</name>
</gene>
<evidence type="ECO:0000313" key="3">
    <source>
        <dbReference type="Proteomes" id="UP000194546"/>
    </source>
</evidence>
<sequence>MTQPSPPPSPGYGKRAPTATRSCAAAIPCRPPTRTPGASKCRT</sequence>
<evidence type="ECO:0000313" key="2">
    <source>
        <dbReference type="EMBL" id="OTP73306.1"/>
    </source>
</evidence>
<protein>
    <submittedName>
        <fullName evidence="2">Molybdopterin-guanine dinucleotide biosynthesis protein MobA</fullName>
    </submittedName>
</protein>
<name>A0A242MPQ8_CABSO</name>
<dbReference type="AlphaFoldDB" id="A0A242MPQ8"/>